<dbReference type="InterPro" id="IPR027417">
    <property type="entry name" value="P-loop_NTPase"/>
</dbReference>
<evidence type="ECO:0000313" key="11">
    <source>
        <dbReference type="EMBL" id="REE98631.1"/>
    </source>
</evidence>
<evidence type="ECO:0000313" key="12">
    <source>
        <dbReference type="Proteomes" id="UP000256661"/>
    </source>
</evidence>
<name>A0A3D9T484_9ACTN</name>
<evidence type="ECO:0000256" key="5">
    <source>
        <dbReference type="ARBA" id="ARBA00022741"/>
    </source>
</evidence>
<dbReference type="GO" id="GO:0019521">
    <property type="term" value="P:D-gluconate metabolic process"/>
    <property type="evidence" value="ECO:0007669"/>
    <property type="project" value="UniProtKB-KW"/>
</dbReference>
<dbReference type="EMBL" id="QTTT01000001">
    <property type="protein sequence ID" value="REE98631.1"/>
    <property type="molecule type" value="Genomic_DNA"/>
</dbReference>
<dbReference type="EC" id="2.7.1.12" evidence="3 10"/>
<protein>
    <recommendedName>
        <fullName evidence="3 10">Gluconokinase</fullName>
        <ecNumber evidence="3 10">2.7.1.12</ecNumber>
    </recommendedName>
</protein>
<gene>
    <name evidence="11" type="ORF">DFJ69_4123</name>
</gene>
<comment type="caution">
    <text evidence="11">The sequence shown here is derived from an EMBL/GenBank/DDBJ whole genome shotgun (WGS) entry which is preliminary data.</text>
</comment>
<dbReference type="Proteomes" id="UP000256661">
    <property type="component" value="Unassembled WGS sequence"/>
</dbReference>
<evidence type="ECO:0000256" key="3">
    <source>
        <dbReference type="ARBA" id="ARBA00012054"/>
    </source>
</evidence>
<keyword evidence="12" id="KW-1185">Reference proteome</keyword>
<dbReference type="PANTHER" id="PTHR43442:SF3">
    <property type="entry name" value="GLUCONOKINASE-RELATED"/>
    <property type="match status" value="1"/>
</dbReference>
<reference evidence="11 12" key="1">
    <citation type="submission" date="2018-08" db="EMBL/GenBank/DDBJ databases">
        <title>Sequencing the genomes of 1000 actinobacteria strains.</title>
        <authorList>
            <person name="Klenk H.-P."/>
        </authorList>
    </citation>
    <scope>NUCLEOTIDE SEQUENCE [LARGE SCALE GENOMIC DNA]</scope>
    <source>
        <strain evidence="11 12">DSM 43927</strain>
    </source>
</reference>
<dbReference type="InterPro" id="IPR006001">
    <property type="entry name" value="Therm_gnt_kin"/>
</dbReference>
<comment type="similarity">
    <text evidence="2 10">Belongs to the gluconokinase GntK/GntV family.</text>
</comment>
<dbReference type="FunFam" id="3.40.50.300:FF:000522">
    <property type="entry name" value="Gluconokinase"/>
    <property type="match status" value="1"/>
</dbReference>
<evidence type="ECO:0000256" key="10">
    <source>
        <dbReference type="RuleBase" id="RU363066"/>
    </source>
</evidence>
<organism evidence="11 12">
    <name type="scientific">Thermomonospora umbrina</name>
    <dbReference type="NCBI Taxonomy" id="111806"/>
    <lineage>
        <taxon>Bacteria</taxon>
        <taxon>Bacillati</taxon>
        <taxon>Actinomycetota</taxon>
        <taxon>Actinomycetes</taxon>
        <taxon>Streptosporangiales</taxon>
        <taxon>Thermomonosporaceae</taxon>
        <taxon>Thermomonospora</taxon>
    </lineage>
</organism>
<evidence type="ECO:0000256" key="8">
    <source>
        <dbReference type="ARBA" id="ARBA00023064"/>
    </source>
</evidence>
<accession>A0A3D9T484</accession>
<dbReference type="AlphaFoldDB" id="A0A3D9T484"/>
<keyword evidence="5 10" id="KW-0547">Nucleotide-binding</keyword>
<evidence type="ECO:0000256" key="9">
    <source>
        <dbReference type="ARBA" id="ARBA00048090"/>
    </source>
</evidence>
<dbReference type="NCBIfam" id="TIGR01313">
    <property type="entry name" value="therm_gnt_kin"/>
    <property type="match status" value="1"/>
</dbReference>
<comment type="catalytic activity">
    <reaction evidence="9 10">
        <text>D-gluconate + ATP = 6-phospho-D-gluconate + ADP + H(+)</text>
        <dbReference type="Rhea" id="RHEA:19433"/>
        <dbReference type="ChEBI" id="CHEBI:15378"/>
        <dbReference type="ChEBI" id="CHEBI:18391"/>
        <dbReference type="ChEBI" id="CHEBI:30616"/>
        <dbReference type="ChEBI" id="CHEBI:58759"/>
        <dbReference type="ChEBI" id="CHEBI:456216"/>
        <dbReference type="EC" id="2.7.1.12"/>
    </reaction>
</comment>
<evidence type="ECO:0000256" key="2">
    <source>
        <dbReference type="ARBA" id="ARBA00008420"/>
    </source>
</evidence>
<sequence>MADEAGPTVVIVAGVSGSGKTTVGRLLAGHLGWDFADADDFHPLDNVSNMRRGIPLSDVDRLPWLRDLAAWIEVRLTSGTPGVLACSLLKRAYRDLVIRDPRQVRLVYLNGDRDVIERRVTERKGHFFAAHMLDSQYRDLEPPGPDEHPIRASVRHTPEESVREIVRALALR</sequence>
<dbReference type="SUPFAM" id="SSF52540">
    <property type="entry name" value="P-loop containing nucleoside triphosphate hydrolases"/>
    <property type="match status" value="1"/>
</dbReference>
<dbReference type="GO" id="GO:0046316">
    <property type="term" value="F:gluconokinase activity"/>
    <property type="evidence" value="ECO:0007669"/>
    <property type="project" value="UniProtKB-EC"/>
</dbReference>
<dbReference type="PANTHER" id="PTHR43442">
    <property type="entry name" value="GLUCONOKINASE-RELATED"/>
    <property type="match status" value="1"/>
</dbReference>
<dbReference type="RefSeq" id="WP_116024061.1">
    <property type="nucleotide sequence ID" value="NZ_QTTT01000001.1"/>
</dbReference>
<proteinExistence type="inferred from homology"/>
<evidence type="ECO:0000256" key="6">
    <source>
        <dbReference type="ARBA" id="ARBA00022777"/>
    </source>
</evidence>
<evidence type="ECO:0000256" key="1">
    <source>
        <dbReference type="ARBA" id="ARBA00004761"/>
    </source>
</evidence>
<dbReference type="GO" id="GO:0005737">
    <property type="term" value="C:cytoplasm"/>
    <property type="evidence" value="ECO:0007669"/>
    <property type="project" value="TreeGrafter"/>
</dbReference>
<dbReference type="CDD" id="cd02021">
    <property type="entry name" value="GntK"/>
    <property type="match status" value="1"/>
</dbReference>
<keyword evidence="4 10" id="KW-0808">Transferase</keyword>
<keyword evidence="6 10" id="KW-0418">Kinase</keyword>
<dbReference type="GO" id="GO:0005524">
    <property type="term" value="F:ATP binding"/>
    <property type="evidence" value="ECO:0007669"/>
    <property type="project" value="UniProtKB-KW"/>
</dbReference>
<keyword evidence="8" id="KW-0311">Gluconate utilization</keyword>
<evidence type="ECO:0000256" key="7">
    <source>
        <dbReference type="ARBA" id="ARBA00022840"/>
    </source>
</evidence>
<evidence type="ECO:0000256" key="4">
    <source>
        <dbReference type="ARBA" id="ARBA00022679"/>
    </source>
</evidence>
<dbReference type="OrthoDB" id="9795716at2"/>
<keyword evidence="7 10" id="KW-0067">ATP-binding</keyword>
<comment type="pathway">
    <text evidence="1">Carbohydrate acid metabolism.</text>
</comment>
<dbReference type="Gene3D" id="3.40.50.300">
    <property type="entry name" value="P-loop containing nucleotide triphosphate hydrolases"/>
    <property type="match status" value="1"/>
</dbReference>
<dbReference type="Pfam" id="PF13671">
    <property type="entry name" value="AAA_33"/>
    <property type="match status" value="1"/>
</dbReference>